<feature type="transmembrane region" description="Helical" evidence="1">
    <location>
        <begin position="21"/>
        <end position="37"/>
    </location>
</feature>
<feature type="transmembrane region" description="Helical" evidence="1">
    <location>
        <begin position="217"/>
        <end position="236"/>
    </location>
</feature>
<keyword evidence="1" id="KW-0812">Transmembrane</keyword>
<protein>
    <recommendedName>
        <fullName evidence="4">ABC-2 family transporter</fullName>
    </recommendedName>
</protein>
<dbReference type="KEGG" id="byl:A4V09_00165"/>
<name>A0A1C7I5N0_9FIRM</name>
<feature type="transmembrane region" description="Helical" evidence="1">
    <location>
        <begin position="133"/>
        <end position="151"/>
    </location>
</feature>
<dbReference type="OrthoDB" id="1652015at2"/>
<dbReference type="Proteomes" id="UP000092574">
    <property type="component" value="Chromosome"/>
</dbReference>
<keyword evidence="1" id="KW-1133">Transmembrane helix</keyword>
<dbReference type="AlphaFoldDB" id="A0A1C7I5N0"/>
<evidence type="ECO:0008006" key="4">
    <source>
        <dbReference type="Google" id="ProtNLM"/>
    </source>
</evidence>
<reference evidence="2" key="1">
    <citation type="submission" date="2017-04" db="EMBL/GenBank/DDBJ databases">
        <title>Complete Genome Sequences of Twelve Strains of a Stable Defined Moderately Diverse Mouse Microbiota 2 (sDMDMm2).</title>
        <authorList>
            <person name="Uchimura Y."/>
            <person name="Wyss M."/>
            <person name="Brugiroux S."/>
            <person name="Limenitakis J.P."/>
            <person name="Stecher B."/>
            <person name="McCoy K.D."/>
            <person name="Macpherson A.J."/>
        </authorList>
    </citation>
    <scope>NUCLEOTIDE SEQUENCE</scope>
    <source>
        <strain evidence="2">YL58</strain>
    </source>
</reference>
<evidence type="ECO:0000313" key="2">
    <source>
        <dbReference type="EMBL" id="ANU74328.1"/>
    </source>
</evidence>
<feature type="transmembrane region" description="Helical" evidence="1">
    <location>
        <begin position="87"/>
        <end position="113"/>
    </location>
</feature>
<feature type="transmembrane region" description="Helical" evidence="1">
    <location>
        <begin position="163"/>
        <end position="180"/>
    </location>
</feature>
<keyword evidence="3" id="KW-1185">Reference proteome</keyword>
<feature type="transmembrane region" description="Helical" evidence="1">
    <location>
        <begin position="43"/>
        <end position="66"/>
    </location>
</feature>
<dbReference type="RefSeq" id="WP_065540564.1">
    <property type="nucleotide sequence ID" value="NZ_CP015405.2"/>
</dbReference>
<gene>
    <name evidence="2" type="ORF">A4V09_00165</name>
</gene>
<evidence type="ECO:0000313" key="3">
    <source>
        <dbReference type="Proteomes" id="UP000092574"/>
    </source>
</evidence>
<evidence type="ECO:0000256" key="1">
    <source>
        <dbReference type="SAM" id="Phobius"/>
    </source>
</evidence>
<dbReference type="STRING" id="1796616.A4V09_00165"/>
<keyword evidence="1" id="KW-0472">Membrane</keyword>
<accession>A0A1C7I5N0</accession>
<sequence>MREFNGLVKYQMQQYFSTSKFVMPFAVLVILLYSIYSSKPVGVMDSLTVSCVFLFLVMVWVGVTACDMENMVSEQILILRVQSAGKYYVSHAVFLFLLGMMVSAMAVIFPVIMDRCNGGLLFDRPLGAADLTGGFMLMSLSGFSGASLGEISHPRLNKDRKTAIIFTFLLAVTALTKTALLKKVPVLAVILWVLPPVSDVTAIFADETYFSVNKYSTAFIILLLSGMIWTAVKIAGLKKKGF</sequence>
<dbReference type="EMBL" id="CP015405">
    <property type="protein sequence ID" value="ANU74328.1"/>
    <property type="molecule type" value="Genomic_DNA"/>
</dbReference>
<proteinExistence type="predicted"/>
<organism evidence="2 3">
    <name type="scientific">Blautia pseudococcoides</name>
    <dbReference type="NCBI Taxonomy" id="1796616"/>
    <lineage>
        <taxon>Bacteria</taxon>
        <taxon>Bacillati</taxon>
        <taxon>Bacillota</taxon>
        <taxon>Clostridia</taxon>
        <taxon>Lachnospirales</taxon>
        <taxon>Lachnospiraceae</taxon>
        <taxon>Blautia</taxon>
    </lineage>
</organism>